<gene>
    <name evidence="1" type="ORF">RRG08_054892</name>
</gene>
<proteinExistence type="predicted"/>
<comment type="caution">
    <text evidence="1">The sequence shown here is derived from an EMBL/GenBank/DDBJ whole genome shotgun (WGS) entry which is preliminary data.</text>
</comment>
<dbReference type="Proteomes" id="UP001283361">
    <property type="component" value="Unassembled WGS sequence"/>
</dbReference>
<evidence type="ECO:0000313" key="1">
    <source>
        <dbReference type="EMBL" id="KAK3781553.1"/>
    </source>
</evidence>
<keyword evidence="2" id="KW-1185">Reference proteome</keyword>
<evidence type="ECO:0000313" key="2">
    <source>
        <dbReference type="Proteomes" id="UP001283361"/>
    </source>
</evidence>
<sequence>MTQTQAITTETVKPATLVSTRQVRWPLDHQSAPTQAMNSQTSRPAGREIRMKRNWVSCLACKAADFWHRSPVYSDRCLARVWPEGIWAFSHRRLVSGQPASAGNSTGPQCNLAATYCALPGSCARALQIYGLAVRMRS</sequence>
<organism evidence="1 2">
    <name type="scientific">Elysia crispata</name>
    <name type="common">lettuce slug</name>
    <dbReference type="NCBI Taxonomy" id="231223"/>
    <lineage>
        <taxon>Eukaryota</taxon>
        <taxon>Metazoa</taxon>
        <taxon>Spiralia</taxon>
        <taxon>Lophotrochozoa</taxon>
        <taxon>Mollusca</taxon>
        <taxon>Gastropoda</taxon>
        <taxon>Heterobranchia</taxon>
        <taxon>Euthyneura</taxon>
        <taxon>Panpulmonata</taxon>
        <taxon>Sacoglossa</taxon>
        <taxon>Placobranchoidea</taxon>
        <taxon>Plakobranchidae</taxon>
        <taxon>Elysia</taxon>
    </lineage>
</organism>
<dbReference type="AlphaFoldDB" id="A0AAE1A594"/>
<protein>
    <submittedName>
        <fullName evidence="1">Uncharacterized protein</fullName>
    </submittedName>
</protein>
<reference evidence="1" key="1">
    <citation type="journal article" date="2023" name="G3 (Bethesda)">
        <title>A reference genome for the long-term kleptoplast-retaining sea slug Elysia crispata morphotype clarki.</title>
        <authorList>
            <person name="Eastman K.E."/>
            <person name="Pendleton A.L."/>
            <person name="Shaikh M.A."/>
            <person name="Suttiyut T."/>
            <person name="Ogas R."/>
            <person name="Tomko P."/>
            <person name="Gavelis G."/>
            <person name="Widhalm J.R."/>
            <person name="Wisecaver J.H."/>
        </authorList>
    </citation>
    <scope>NUCLEOTIDE SEQUENCE</scope>
    <source>
        <strain evidence="1">ECLA1</strain>
    </source>
</reference>
<name>A0AAE1A594_9GAST</name>
<accession>A0AAE1A594</accession>
<dbReference type="EMBL" id="JAWDGP010002623">
    <property type="protein sequence ID" value="KAK3781553.1"/>
    <property type="molecule type" value="Genomic_DNA"/>
</dbReference>